<comment type="caution">
    <text evidence="4">The sequence shown here is derived from an EMBL/GenBank/DDBJ whole genome shotgun (WGS) entry which is preliminary data.</text>
</comment>
<evidence type="ECO:0000313" key="5">
    <source>
        <dbReference type="Proteomes" id="UP001596250"/>
    </source>
</evidence>
<dbReference type="RefSeq" id="WP_379893998.1">
    <property type="nucleotide sequence ID" value="NZ_CBCSCT010000082.1"/>
</dbReference>
<sequence length="462" mass="50998">MHIRYNIGAIVLAFILIIFGELVWIADPLRYHDLYWIDLIEWLIYLCAAVPLLWMISAANFMIKTYRAAQPHRLTLRTFAVCIPSIFMFISSIGAVVLIAADPRQLTLLGLSFAAAWLMAMVNLCIDECIKNKRMPWRAFTMIIVQVLGFVFLLYPTSYMVTYPGITLNMHRYAHAEGGDPKGSISGVLVFERPAFPVDWLYAKVFPHYSFEKKEELGMSIGEYSQYVRILKGDANTTGSAVAFQNLGLGQGIVSDGVQIMAVTVQSESAGHLLPGDIIIGLGEQAVASTAQLQERMKQVVPGQEIAVEVLRNNEPLSITVQTSVHPDDPNRALLGVQITDHVQYDLPIPVVFHRYLLHEGGPSHGAMLALALIDQLTPGGITNGHQVAGTGTMENDGTIGRIGSIRQKSFTVARSGATVFFVPEGQEEEASRGVDPGELQIVPVKTLQDILDWLSQHPYRK</sequence>
<evidence type="ECO:0000313" key="4">
    <source>
        <dbReference type="EMBL" id="MFC5986682.1"/>
    </source>
</evidence>
<dbReference type="SUPFAM" id="SSF50156">
    <property type="entry name" value="PDZ domain-like"/>
    <property type="match status" value="1"/>
</dbReference>
<feature type="domain" description="Lon proteolytic" evidence="2">
    <location>
        <begin position="361"/>
        <end position="453"/>
    </location>
</feature>
<feature type="transmembrane region" description="Helical" evidence="1">
    <location>
        <begin position="137"/>
        <end position="155"/>
    </location>
</feature>
<evidence type="ECO:0000259" key="2">
    <source>
        <dbReference type="Pfam" id="PF05362"/>
    </source>
</evidence>
<feature type="transmembrane region" description="Helical" evidence="1">
    <location>
        <begin position="7"/>
        <end position="26"/>
    </location>
</feature>
<keyword evidence="1" id="KW-0812">Transmembrane</keyword>
<evidence type="ECO:0000256" key="1">
    <source>
        <dbReference type="SAM" id="Phobius"/>
    </source>
</evidence>
<feature type="transmembrane region" description="Helical" evidence="1">
    <location>
        <begin position="106"/>
        <end position="125"/>
    </location>
</feature>
<organism evidence="4 5">
    <name type="scientific">Marinicrinis lubricantis</name>
    <dbReference type="NCBI Taxonomy" id="2086470"/>
    <lineage>
        <taxon>Bacteria</taxon>
        <taxon>Bacillati</taxon>
        <taxon>Bacillota</taxon>
        <taxon>Bacilli</taxon>
        <taxon>Bacillales</taxon>
        <taxon>Paenibacillaceae</taxon>
    </lineage>
</organism>
<keyword evidence="5" id="KW-1185">Reference proteome</keyword>
<dbReference type="Proteomes" id="UP001596250">
    <property type="component" value="Unassembled WGS sequence"/>
</dbReference>
<dbReference type="InterPro" id="IPR001478">
    <property type="entry name" value="PDZ"/>
</dbReference>
<dbReference type="Pfam" id="PF13180">
    <property type="entry name" value="PDZ_2"/>
    <property type="match status" value="1"/>
</dbReference>
<dbReference type="SUPFAM" id="SSF54211">
    <property type="entry name" value="Ribosomal protein S5 domain 2-like"/>
    <property type="match status" value="1"/>
</dbReference>
<keyword evidence="1" id="KW-0472">Membrane</keyword>
<dbReference type="InterPro" id="IPR020568">
    <property type="entry name" value="Ribosomal_Su5_D2-typ_SF"/>
</dbReference>
<dbReference type="Pfam" id="PF05362">
    <property type="entry name" value="Lon_C"/>
    <property type="match status" value="1"/>
</dbReference>
<reference evidence="5" key="1">
    <citation type="journal article" date="2019" name="Int. J. Syst. Evol. Microbiol.">
        <title>The Global Catalogue of Microorganisms (GCM) 10K type strain sequencing project: providing services to taxonomists for standard genome sequencing and annotation.</title>
        <authorList>
            <consortium name="The Broad Institute Genomics Platform"/>
            <consortium name="The Broad Institute Genome Sequencing Center for Infectious Disease"/>
            <person name="Wu L."/>
            <person name="Ma J."/>
        </authorList>
    </citation>
    <scope>NUCLEOTIDE SEQUENCE [LARGE SCALE GENOMIC DNA]</scope>
    <source>
        <strain evidence="5">CCM 8749</strain>
    </source>
</reference>
<name>A0ABW1INP2_9BACL</name>
<dbReference type="InterPro" id="IPR008269">
    <property type="entry name" value="Lon_proteolytic"/>
</dbReference>
<accession>A0ABW1INP2</accession>
<dbReference type="InterPro" id="IPR014721">
    <property type="entry name" value="Ribsml_uS5_D2-typ_fold_subgr"/>
</dbReference>
<dbReference type="Gene3D" id="3.30.230.10">
    <property type="match status" value="1"/>
</dbReference>
<dbReference type="EMBL" id="JBHSQV010000126">
    <property type="protein sequence ID" value="MFC5986682.1"/>
    <property type="molecule type" value="Genomic_DNA"/>
</dbReference>
<feature type="transmembrane region" description="Helical" evidence="1">
    <location>
        <begin position="75"/>
        <end position="100"/>
    </location>
</feature>
<keyword evidence="1" id="KW-1133">Transmembrane helix</keyword>
<gene>
    <name evidence="4" type="ORF">ACFPXP_09660</name>
</gene>
<dbReference type="InterPro" id="IPR036034">
    <property type="entry name" value="PDZ_sf"/>
</dbReference>
<feature type="transmembrane region" description="Helical" evidence="1">
    <location>
        <begin position="42"/>
        <end position="63"/>
    </location>
</feature>
<proteinExistence type="predicted"/>
<feature type="domain" description="PDZ" evidence="3">
    <location>
        <begin position="254"/>
        <end position="322"/>
    </location>
</feature>
<evidence type="ECO:0000259" key="3">
    <source>
        <dbReference type="Pfam" id="PF13180"/>
    </source>
</evidence>
<protein>
    <submittedName>
        <fullName evidence="4">PDZ domain-containing protein</fullName>
    </submittedName>
</protein>